<dbReference type="KEGG" id="scib:HUG20_11475"/>
<dbReference type="InterPro" id="IPR050194">
    <property type="entry name" value="Glycosyltransferase_grp1"/>
</dbReference>
<dbReference type="Pfam" id="PF13439">
    <property type="entry name" value="Glyco_transf_4"/>
    <property type="match status" value="1"/>
</dbReference>
<sequence>MDILYLAISYPKGHDNLYKTLMKSLVKRGHSVTVVVADEPRKINKTTFQIEDGINVLRVKVGNQLKANRIEKGITNLKIEPFVIRAIKKYLSNEAFDIVTYSTPPVNMANVVKYCKERFQVRTFLMLKDIFPQNAVDMGMIKEGNLLYKYFKRKERTLYNNSDIIGCMSQANINYILRNNPEVDEGKVILFPNSIKIQSDSVEPDNPDLSVREELGIPKEKTVFVFGGNLGKPQGIDFLTKAINNLEDYKGAYFVIVGSGTEKRRIENKLGEATNTMVLDKMEKEKYERFITECDVGIISLDHRFTIPNYPSRTLSYMYKSLPILATTDRNTDIKELVQEEAECGVWCHSDDVAAFRECVVKLSENKNLRRTLGQNGRSYLEENFSVDKSVDIIEHHFA</sequence>
<feature type="domain" description="Glycosyl transferase family 1" evidence="1">
    <location>
        <begin position="212"/>
        <end position="379"/>
    </location>
</feature>
<dbReference type="Proteomes" id="UP000595349">
    <property type="component" value="Chromosome"/>
</dbReference>
<gene>
    <name evidence="3" type="ORF">HUG20_11475</name>
</gene>
<reference evidence="3 4" key="1">
    <citation type="submission" date="2020-06" db="EMBL/GenBank/DDBJ databases">
        <title>Genomic analysis of Salicibibacter sp. NKC21-4.</title>
        <authorList>
            <person name="Oh Y.J."/>
        </authorList>
    </citation>
    <scope>NUCLEOTIDE SEQUENCE [LARGE SCALE GENOMIC DNA]</scope>
    <source>
        <strain evidence="3 4">NKC21-4</strain>
    </source>
</reference>
<keyword evidence="3" id="KW-0808">Transferase</keyword>
<evidence type="ECO:0000259" key="2">
    <source>
        <dbReference type="Pfam" id="PF13439"/>
    </source>
</evidence>
<dbReference type="EMBL" id="CP054706">
    <property type="protein sequence ID" value="QQK80452.1"/>
    <property type="molecule type" value="Genomic_DNA"/>
</dbReference>
<dbReference type="Pfam" id="PF00534">
    <property type="entry name" value="Glycos_transf_1"/>
    <property type="match status" value="1"/>
</dbReference>
<evidence type="ECO:0000313" key="4">
    <source>
        <dbReference type="Proteomes" id="UP000595349"/>
    </source>
</evidence>
<keyword evidence="4" id="KW-1185">Reference proteome</keyword>
<dbReference type="PANTHER" id="PTHR45947:SF3">
    <property type="entry name" value="SULFOQUINOVOSYL TRANSFERASE SQD2"/>
    <property type="match status" value="1"/>
</dbReference>
<feature type="domain" description="Glycosyltransferase subfamily 4-like N-terminal" evidence="2">
    <location>
        <begin position="18"/>
        <end position="196"/>
    </location>
</feature>
<dbReference type="GO" id="GO:0016757">
    <property type="term" value="F:glycosyltransferase activity"/>
    <property type="evidence" value="ECO:0007669"/>
    <property type="project" value="InterPro"/>
</dbReference>
<protein>
    <submittedName>
        <fullName evidence="3">Glycosyltransferase family 4 protein</fullName>
    </submittedName>
</protein>
<dbReference type="InterPro" id="IPR001296">
    <property type="entry name" value="Glyco_trans_1"/>
</dbReference>
<dbReference type="CDD" id="cd03794">
    <property type="entry name" value="GT4_WbuB-like"/>
    <property type="match status" value="1"/>
</dbReference>
<dbReference type="PANTHER" id="PTHR45947">
    <property type="entry name" value="SULFOQUINOVOSYL TRANSFERASE SQD2"/>
    <property type="match status" value="1"/>
</dbReference>
<dbReference type="SUPFAM" id="SSF53756">
    <property type="entry name" value="UDP-Glycosyltransferase/glycogen phosphorylase"/>
    <property type="match status" value="1"/>
</dbReference>
<evidence type="ECO:0000313" key="3">
    <source>
        <dbReference type="EMBL" id="QQK80452.1"/>
    </source>
</evidence>
<accession>A0A7T6ZBQ6</accession>
<dbReference type="Gene3D" id="3.40.50.2000">
    <property type="entry name" value="Glycogen Phosphorylase B"/>
    <property type="match status" value="2"/>
</dbReference>
<evidence type="ECO:0000259" key="1">
    <source>
        <dbReference type="Pfam" id="PF00534"/>
    </source>
</evidence>
<proteinExistence type="predicted"/>
<dbReference type="InterPro" id="IPR028098">
    <property type="entry name" value="Glyco_trans_4-like_N"/>
</dbReference>
<dbReference type="AlphaFoldDB" id="A0A7T6ZBQ6"/>
<name>A0A7T6ZBQ6_9BACI</name>
<organism evidence="3 4">
    <name type="scientific">Salicibibacter cibi</name>
    <dbReference type="NCBI Taxonomy" id="2743001"/>
    <lineage>
        <taxon>Bacteria</taxon>
        <taxon>Bacillati</taxon>
        <taxon>Bacillota</taxon>
        <taxon>Bacilli</taxon>
        <taxon>Bacillales</taxon>
        <taxon>Bacillaceae</taxon>
        <taxon>Salicibibacter</taxon>
    </lineage>
</organism>
<dbReference type="RefSeq" id="WP_200084824.1">
    <property type="nucleotide sequence ID" value="NZ_CP054706.1"/>
</dbReference>